<feature type="compositionally biased region" description="Polar residues" evidence="1">
    <location>
        <begin position="83"/>
        <end position="95"/>
    </location>
</feature>
<feature type="compositionally biased region" description="Low complexity" evidence="1">
    <location>
        <begin position="20"/>
        <end position="31"/>
    </location>
</feature>
<accession>A0A103ZUC9</accession>
<dbReference type="Proteomes" id="UP000069001">
    <property type="component" value="Unassembled WGS sequence"/>
</dbReference>
<reference evidence="2 3" key="1">
    <citation type="submission" date="2015-11" db="EMBL/GenBank/DDBJ databases">
        <title>Expanding the genomic diversity of Burkholderia species for the development of highly accurate diagnostics.</title>
        <authorList>
            <person name="Sahl J."/>
            <person name="Keim P."/>
            <person name="Wagner D."/>
        </authorList>
    </citation>
    <scope>NUCLEOTIDE SEQUENCE [LARGE SCALE GENOMIC DNA]</scope>
    <source>
        <strain evidence="2 3">MSMB1302</strain>
    </source>
</reference>
<evidence type="ECO:0000256" key="1">
    <source>
        <dbReference type="SAM" id="MobiDB-lite"/>
    </source>
</evidence>
<dbReference type="AlphaFoldDB" id="A0A103ZUC9"/>
<sequence>MDSASRWRRQGVAMKDDDQSSAGKLSSWASSPQDTNVDIPGYKRMDFPDGSYVLEGQHGEQVLVSESGNMSMNVPSIRRVQNDDLSSSFPWTNPR</sequence>
<feature type="region of interest" description="Disordered" evidence="1">
    <location>
        <begin position="1"/>
        <end position="42"/>
    </location>
</feature>
<organism evidence="2 3">
    <name type="scientific">Burkholderia cepacia</name>
    <name type="common">Pseudomonas cepacia</name>
    <dbReference type="NCBI Taxonomy" id="292"/>
    <lineage>
        <taxon>Bacteria</taxon>
        <taxon>Pseudomonadati</taxon>
        <taxon>Pseudomonadota</taxon>
        <taxon>Betaproteobacteria</taxon>
        <taxon>Burkholderiales</taxon>
        <taxon>Burkholderiaceae</taxon>
        <taxon>Burkholderia</taxon>
        <taxon>Burkholderia cepacia complex</taxon>
    </lineage>
</organism>
<gene>
    <name evidence="2" type="ORF">WS90_08470</name>
</gene>
<dbReference type="EMBL" id="LOYH01000027">
    <property type="protein sequence ID" value="KVK86290.1"/>
    <property type="molecule type" value="Genomic_DNA"/>
</dbReference>
<name>A0A103ZUC9_BURCE</name>
<feature type="region of interest" description="Disordered" evidence="1">
    <location>
        <begin position="74"/>
        <end position="95"/>
    </location>
</feature>
<protein>
    <submittedName>
        <fullName evidence="2">Uncharacterized protein</fullName>
    </submittedName>
</protein>
<comment type="caution">
    <text evidence="2">The sequence shown here is derived from an EMBL/GenBank/DDBJ whole genome shotgun (WGS) entry which is preliminary data.</text>
</comment>
<evidence type="ECO:0000313" key="2">
    <source>
        <dbReference type="EMBL" id="KVK86290.1"/>
    </source>
</evidence>
<proteinExistence type="predicted"/>
<evidence type="ECO:0000313" key="3">
    <source>
        <dbReference type="Proteomes" id="UP000069001"/>
    </source>
</evidence>